<feature type="region of interest" description="Disordered" evidence="1">
    <location>
        <begin position="187"/>
        <end position="228"/>
    </location>
</feature>
<evidence type="ECO:0000313" key="3">
    <source>
        <dbReference type="Proteomes" id="UP001239445"/>
    </source>
</evidence>
<dbReference type="PANTHER" id="PTHR28020:SF1">
    <property type="entry name" value="YAP1-BINDING PROTEIN 1-RELATED"/>
    <property type="match status" value="1"/>
</dbReference>
<feature type="region of interest" description="Disordered" evidence="1">
    <location>
        <begin position="103"/>
        <end position="127"/>
    </location>
</feature>
<evidence type="ECO:0000256" key="1">
    <source>
        <dbReference type="SAM" id="MobiDB-lite"/>
    </source>
</evidence>
<feature type="compositionally biased region" description="Basic and acidic residues" evidence="1">
    <location>
        <begin position="202"/>
        <end position="225"/>
    </location>
</feature>
<dbReference type="InterPro" id="IPR040347">
    <property type="entry name" value="YBP1/2"/>
</dbReference>
<dbReference type="PANTHER" id="PTHR28020">
    <property type="entry name" value="YAP1-BINDING PROTEIN 1-RELATED"/>
    <property type="match status" value="1"/>
</dbReference>
<dbReference type="GO" id="GO:0005737">
    <property type="term" value="C:cytoplasm"/>
    <property type="evidence" value="ECO:0007669"/>
    <property type="project" value="TreeGrafter"/>
</dbReference>
<proteinExistence type="predicted"/>
<dbReference type="InterPro" id="IPR013877">
    <property type="entry name" value="YAP-bd/ALF4/Glomulin"/>
</dbReference>
<reference evidence="2" key="1">
    <citation type="submission" date="2023-06" db="EMBL/GenBank/DDBJ databases">
        <title>Genome-scale phylogeny and comparative genomics of the fungal order Sordariales.</title>
        <authorList>
            <consortium name="Lawrence Berkeley National Laboratory"/>
            <person name="Hensen N."/>
            <person name="Bonometti L."/>
            <person name="Westerberg I."/>
            <person name="Brannstrom I.O."/>
            <person name="Guillou S."/>
            <person name="Cros-Aarteil S."/>
            <person name="Calhoun S."/>
            <person name="Haridas S."/>
            <person name="Kuo A."/>
            <person name="Mondo S."/>
            <person name="Pangilinan J."/>
            <person name="Riley R."/>
            <person name="Labutti K."/>
            <person name="Andreopoulos B."/>
            <person name="Lipzen A."/>
            <person name="Chen C."/>
            <person name="Yanf M."/>
            <person name="Daum C."/>
            <person name="Ng V."/>
            <person name="Clum A."/>
            <person name="Steindorff A."/>
            <person name="Ohm R."/>
            <person name="Martin F."/>
            <person name="Silar P."/>
            <person name="Natvig D."/>
            <person name="Lalanne C."/>
            <person name="Gautier V."/>
            <person name="Ament-Velasquez S.L."/>
            <person name="Kruys A."/>
            <person name="Hutchinson M.I."/>
            <person name="Powell A.J."/>
            <person name="Barry K."/>
            <person name="Miller A.N."/>
            <person name="Grigoriev I.V."/>
            <person name="Debuchy R."/>
            <person name="Gladieux P."/>
            <person name="Thoren M.H."/>
            <person name="Johannesson H."/>
        </authorList>
    </citation>
    <scope>NUCLEOTIDE SEQUENCE</scope>
    <source>
        <strain evidence="2">PSN4</strain>
    </source>
</reference>
<gene>
    <name evidence="2" type="ORF">QBC47DRAFT_379257</name>
</gene>
<accession>A0AAJ0BDR4</accession>
<organism evidence="2 3">
    <name type="scientific">Echria macrotheca</name>
    <dbReference type="NCBI Taxonomy" id="438768"/>
    <lineage>
        <taxon>Eukaryota</taxon>
        <taxon>Fungi</taxon>
        <taxon>Dikarya</taxon>
        <taxon>Ascomycota</taxon>
        <taxon>Pezizomycotina</taxon>
        <taxon>Sordariomycetes</taxon>
        <taxon>Sordariomycetidae</taxon>
        <taxon>Sordariales</taxon>
        <taxon>Schizotheciaceae</taxon>
        <taxon>Echria</taxon>
    </lineage>
</organism>
<keyword evidence="3" id="KW-1185">Reference proteome</keyword>
<dbReference type="EMBL" id="MU839832">
    <property type="protein sequence ID" value="KAK1756152.1"/>
    <property type="molecule type" value="Genomic_DNA"/>
</dbReference>
<name>A0AAJ0BDR4_9PEZI</name>
<protein>
    <submittedName>
        <fullName evidence="2">YAP-binding/ALF4/Glomulin</fullName>
    </submittedName>
</protein>
<comment type="caution">
    <text evidence="2">The sequence shown here is derived from an EMBL/GenBank/DDBJ whole genome shotgun (WGS) entry which is preliminary data.</text>
</comment>
<sequence length="651" mass="71690">MDTDLQNFDAASAIAAIRDARPPATDRFTYLTIVEANLIVDVLPTLNEILQDAELTQEIGWDLVFNLVNLPGSEACLETIARLGNPREVILKVLETLELLNVDRGDDDDDETQPDRPPSRIPQPSVPKEKKFVTLLGMLAILHKRLKTKFPSRFVAQTLETVYATYRPTREMTAAVINLVHSLSGRRRPALPSRKSSVNVADPERDGDESKNAPDPEAEVSKADENPDEAALQERMLLSFVTCVLEAYTTENEMGWAARLLEFYEPTKLVPGRKTLMGAFKEEQQLLERDAVVGNLAALIRDLGLDSCSRDFLEQIMKGPITNNPLSAVDSATSLEDIPLSAGGCVLLIAYWVFSATLFDADQPTPDINILPDHYNLLEKFLQDDAEGQIQNSPAVTEALVAIGLWLQANGHISSAGSEPQPNLITSADDPTSDFMRYIHLVTLIALYHPQLHVRNAASMLASSILHADPSEEDRLRIIYDLLENCTFASLKACAVTWLREEMLAASTKDSKPSSTVFATTQAFETLQYVLFPSLDTLAELDVSDLLEYMAQNAVFLLQSANFGLLLWLSADRWTNVLPANADATVRERWFQPLSGAVYRLRETLGSGADLAGGEEGALGPLKADLDVLADRLSRLGEAEGFKIAEEAERA</sequence>
<dbReference type="Pfam" id="PF08568">
    <property type="entry name" value="Kinetochor_Ybp2"/>
    <property type="match status" value="1"/>
</dbReference>
<dbReference type="AlphaFoldDB" id="A0AAJ0BDR4"/>
<dbReference type="Proteomes" id="UP001239445">
    <property type="component" value="Unassembled WGS sequence"/>
</dbReference>
<dbReference type="GO" id="GO:0034599">
    <property type="term" value="P:cellular response to oxidative stress"/>
    <property type="evidence" value="ECO:0007669"/>
    <property type="project" value="InterPro"/>
</dbReference>
<evidence type="ECO:0000313" key="2">
    <source>
        <dbReference type="EMBL" id="KAK1756152.1"/>
    </source>
</evidence>